<reference evidence="2 4" key="1">
    <citation type="journal article" date="2011" name="Nature">
        <title>The Medicago genome provides insight into the evolution of rhizobial symbioses.</title>
        <authorList>
            <person name="Young N.D."/>
            <person name="Debelle F."/>
            <person name="Oldroyd G.E."/>
            <person name="Geurts R."/>
            <person name="Cannon S.B."/>
            <person name="Udvardi M.K."/>
            <person name="Benedito V.A."/>
            <person name="Mayer K.F."/>
            <person name="Gouzy J."/>
            <person name="Schoof H."/>
            <person name="Van de Peer Y."/>
            <person name="Proost S."/>
            <person name="Cook D.R."/>
            <person name="Meyers B.C."/>
            <person name="Spannagl M."/>
            <person name="Cheung F."/>
            <person name="De Mita S."/>
            <person name="Krishnakumar V."/>
            <person name="Gundlach H."/>
            <person name="Zhou S."/>
            <person name="Mudge J."/>
            <person name="Bharti A.K."/>
            <person name="Murray J.D."/>
            <person name="Naoumkina M.A."/>
            <person name="Rosen B."/>
            <person name="Silverstein K.A."/>
            <person name="Tang H."/>
            <person name="Rombauts S."/>
            <person name="Zhao P.X."/>
            <person name="Zhou P."/>
            <person name="Barbe V."/>
            <person name="Bardou P."/>
            <person name="Bechner M."/>
            <person name="Bellec A."/>
            <person name="Berger A."/>
            <person name="Berges H."/>
            <person name="Bidwell S."/>
            <person name="Bisseling T."/>
            <person name="Choisne N."/>
            <person name="Couloux A."/>
            <person name="Denny R."/>
            <person name="Deshpande S."/>
            <person name="Dai X."/>
            <person name="Doyle J.J."/>
            <person name="Dudez A.M."/>
            <person name="Farmer A.D."/>
            <person name="Fouteau S."/>
            <person name="Franken C."/>
            <person name="Gibelin C."/>
            <person name="Gish J."/>
            <person name="Goldstein S."/>
            <person name="Gonzalez A.J."/>
            <person name="Green P.J."/>
            <person name="Hallab A."/>
            <person name="Hartog M."/>
            <person name="Hua A."/>
            <person name="Humphray S.J."/>
            <person name="Jeong D.H."/>
            <person name="Jing Y."/>
            <person name="Jocker A."/>
            <person name="Kenton S.M."/>
            <person name="Kim D.J."/>
            <person name="Klee K."/>
            <person name="Lai H."/>
            <person name="Lang C."/>
            <person name="Lin S."/>
            <person name="Macmil S.L."/>
            <person name="Magdelenat G."/>
            <person name="Matthews L."/>
            <person name="McCorrison J."/>
            <person name="Monaghan E.L."/>
            <person name="Mun J.H."/>
            <person name="Najar F.Z."/>
            <person name="Nicholson C."/>
            <person name="Noirot C."/>
            <person name="O'Bleness M."/>
            <person name="Paule C.R."/>
            <person name="Poulain J."/>
            <person name="Prion F."/>
            <person name="Qin B."/>
            <person name="Qu C."/>
            <person name="Retzel E.F."/>
            <person name="Riddle C."/>
            <person name="Sallet E."/>
            <person name="Samain S."/>
            <person name="Samson N."/>
            <person name="Sanders I."/>
            <person name="Saurat O."/>
            <person name="Scarpelli C."/>
            <person name="Schiex T."/>
            <person name="Segurens B."/>
            <person name="Severin A.J."/>
            <person name="Sherrier D.J."/>
            <person name="Shi R."/>
            <person name="Sims S."/>
            <person name="Singer S.R."/>
            <person name="Sinharoy S."/>
            <person name="Sterck L."/>
            <person name="Viollet A."/>
            <person name="Wang B.B."/>
            <person name="Wang K."/>
            <person name="Wang M."/>
            <person name="Wang X."/>
            <person name="Warfsmann J."/>
            <person name="Weissenbach J."/>
            <person name="White D.D."/>
            <person name="White J.D."/>
            <person name="Wiley G.B."/>
            <person name="Wincker P."/>
            <person name="Xing Y."/>
            <person name="Yang L."/>
            <person name="Yao Z."/>
            <person name="Ying F."/>
            <person name="Zhai J."/>
            <person name="Zhou L."/>
            <person name="Zuber A."/>
            <person name="Denarie J."/>
            <person name="Dixon R.A."/>
            <person name="May G.D."/>
            <person name="Schwartz D.C."/>
            <person name="Rogers J."/>
            <person name="Quetier F."/>
            <person name="Town C.D."/>
            <person name="Roe B.A."/>
        </authorList>
    </citation>
    <scope>NUCLEOTIDE SEQUENCE [LARGE SCALE GENOMIC DNA]</scope>
    <source>
        <strain evidence="2">A17</strain>
        <strain evidence="3 4">cv. Jemalong A17</strain>
    </source>
</reference>
<evidence type="ECO:0000313" key="3">
    <source>
        <dbReference type="EnsemblPlants" id="AES91856"/>
    </source>
</evidence>
<feature type="region of interest" description="Disordered" evidence="1">
    <location>
        <begin position="1"/>
        <end position="37"/>
    </location>
</feature>
<dbReference type="Proteomes" id="UP000002051">
    <property type="component" value="Chromosome 4"/>
</dbReference>
<proteinExistence type="predicted"/>
<dbReference type="AlphaFoldDB" id="G7JKD6"/>
<dbReference type="PaxDb" id="3880-AES91856"/>
<protein>
    <submittedName>
        <fullName evidence="2 3">Uncharacterized protein</fullName>
    </submittedName>
</protein>
<sequence>MKKLEEPLSNPSSFICRESIPGASSSGTKEQHQKPQPWTMIDLKLPFSLEVDVDEPFVNEVSEIQKTDTIMESGE</sequence>
<evidence type="ECO:0000313" key="4">
    <source>
        <dbReference type="Proteomes" id="UP000002051"/>
    </source>
</evidence>
<dbReference type="EMBL" id="CM001220">
    <property type="protein sequence ID" value="AES91856.1"/>
    <property type="molecule type" value="Genomic_DNA"/>
</dbReference>
<dbReference type="HOGENOM" id="CLU_2674819_0_0_1"/>
<evidence type="ECO:0000256" key="1">
    <source>
        <dbReference type="SAM" id="MobiDB-lite"/>
    </source>
</evidence>
<keyword evidence="4" id="KW-1185">Reference proteome</keyword>
<organism evidence="2 4">
    <name type="scientific">Medicago truncatula</name>
    <name type="common">Barrel medic</name>
    <name type="synonym">Medicago tribuloides</name>
    <dbReference type="NCBI Taxonomy" id="3880"/>
    <lineage>
        <taxon>Eukaryota</taxon>
        <taxon>Viridiplantae</taxon>
        <taxon>Streptophyta</taxon>
        <taxon>Embryophyta</taxon>
        <taxon>Tracheophyta</taxon>
        <taxon>Spermatophyta</taxon>
        <taxon>Magnoliopsida</taxon>
        <taxon>eudicotyledons</taxon>
        <taxon>Gunneridae</taxon>
        <taxon>Pentapetalae</taxon>
        <taxon>rosids</taxon>
        <taxon>fabids</taxon>
        <taxon>Fabales</taxon>
        <taxon>Fabaceae</taxon>
        <taxon>Papilionoideae</taxon>
        <taxon>50 kb inversion clade</taxon>
        <taxon>NPAAA clade</taxon>
        <taxon>Hologalegina</taxon>
        <taxon>IRL clade</taxon>
        <taxon>Trifolieae</taxon>
        <taxon>Medicago</taxon>
    </lineage>
</organism>
<reference evidence="2 4" key="2">
    <citation type="journal article" date="2014" name="BMC Genomics">
        <title>An improved genome release (version Mt4.0) for the model legume Medicago truncatula.</title>
        <authorList>
            <person name="Tang H."/>
            <person name="Krishnakumar V."/>
            <person name="Bidwell S."/>
            <person name="Rosen B."/>
            <person name="Chan A."/>
            <person name="Zhou S."/>
            <person name="Gentzbittel L."/>
            <person name="Childs K.L."/>
            <person name="Yandell M."/>
            <person name="Gundlach H."/>
            <person name="Mayer K.F."/>
            <person name="Schwartz D.C."/>
            <person name="Town C.D."/>
        </authorList>
    </citation>
    <scope>GENOME REANNOTATION</scope>
    <source>
        <strain evidence="3 4">cv. Jemalong A17</strain>
    </source>
</reference>
<reference evidence="3" key="3">
    <citation type="submission" date="2015-04" db="UniProtKB">
        <authorList>
            <consortium name="EnsemblPlants"/>
        </authorList>
    </citation>
    <scope>IDENTIFICATION</scope>
    <source>
        <strain evidence="3">cv. Jemalong A17</strain>
    </source>
</reference>
<name>G7JKD6_MEDTR</name>
<gene>
    <name evidence="2" type="ordered locus">MTR_4g119650</name>
</gene>
<dbReference type="EnsemblPlants" id="AES91856">
    <property type="protein sequence ID" value="AES91856"/>
    <property type="gene ID" value="MTR_4g119650"/>
</dbReference>
<accession>G7JKD6</accession>
<evidence type="ECO:0000313" key="2">
    <source>
        <dbReference type="EMBL" id="AES91856.1"/>
    </source>
</evidence>